<dbReference type="Pfam" id="PF00069">
    <property type="entry name" value="Pkinase"/>
    <property type="match status" value="1"/>
</dbReference>
<dbReference type="GO" id="GO:0035556">
    <property type="term" value="P:intracellular signal transduction"/>
    <property type="evidence" value="ECO:0007669"/>
    <property type="project" value="InterPro"/>
</dbReference>
<feature type="transmembrane region" description="Helical" evidence="3">
    <location>
        <begin position="195"/>
        <end position="213"/>
    </location>
</feature>
<dbReference type="OrthoDB" id="669224at2759"/>
<evidence type="ECO:0000259" key="4">
    <source>
        <dbReference type="PROSITE" id="PS50011"/>
    </source>
</evidence>
<evidence type="ECO:0000256" key="2">
    <source>
        <dbReference type="SAM" id="MobiDB-lite"/>
    </source>
</evidence>
<dbReference type="SUPFAM" id="SSF46785">
    <property type="entry name" value="Winged helix' DNA-binding domain"/>
    <property type="match status" value="1"/>
</dbReference>
<evidence type="ECO:0008006" key="8">
    <source>
        <dbReference type="Google" id="ProtNLM"/>
    </source>
</evidence>
<dbReference type="InterPro" id="IPR051681">
    <property type="entry name" value="Ser/Thr_Kinases-Pseudokinases"/>
</dbReference>
<dbReference type="InterPro" id="IPR001245">
    <property type="entry name" value="Ser-Thr/Tyr_kinase_cat_dom"/>
</dbReference>
<keyword evidence="1" id="KW-0547">Nucleotide-binding</keyword>
<dbReference type="Proteomes" id="UP000794436">
    <property type="component" value="Unassembled WGS sequence"/>
</dbReference>
<keyword evidence="3" id="KW-0472">Membrane</keyword>
<feature type="transmembrane region" description="Helical" evidence="3">
    <location>
        <begin position="225"/>
        <end position="244"/>
    </location>
</feature>
<feature type="transmembrane region" description="Helical" evidence="3">
    <location>
        <begin position="79"/>
        <end position="102"/>
    </location>
</feature>
<evidence type="ECO:0000259" key="5">
    <source>
        <dbReference type="PROSITE" id="PS50186"/>
    </source>
</evidence>
<evidence type="ECO:0000256" key="3">
    <source>
        <dbReference type="SAM" id="Phobius"/>
    </source>
</evidence>
<sequence length="920" mass="102950">MQLLRSVSAAAEPVAMATTAFQLPRLPVPPIFDPPLFSPIMAGLFNGSALPGAANMTEEQIHQTQMMIAQEMIHSAKSLASGFVLVNMLGALLKFVMGAFLLAQIRRYRQLALRGDVDAAKKIILPAFEPLLWVFCGAAVPYFVWSAATINNDEFTIYVSKVVYEITLAWTNFLLLLVLVFMLQSSLSTRALVQSVVVTFALSTYVIPIVWLIDNHGDHAHQRVYFYIHMGSRLLLLLFLGKIFTKPPARATVRTLQEYCVFVAIYLILYYVGFEMLHQGYIQQSKTLQWITISFSLLCPVFIWRVLRADTEHWRGIGKRAVELQAVFRRNGGRVDERVSSQGLHVLIEMHRKFIIDFAHLELHETIGTGDSASVFRGFLHSKKIPVAVKIYMPTTFTEETVAEFSHEAALCGALRHPNILKFYGLCVCPPNICLVTELCQGSLRELLLASAIRPSEEMHHRRQQFLIDLGYMIDAARAVAYLHSFSPPFVHRDIQPSNFLVNMEGTVKLTDFGASRTLALRTNSGHQHQQPSGKTGPGGSTGQGNKTHPGGPITTLTDVPGVATIGTMVTTPEYMAPEVIRAQHAGAIMYAEAAEVFALSMTMWDVLHPGMAKYSEKAASLFDRHRASELGSPTQITLDRVVAGERPPLEADMPERLQELIESMWQTDPRLRPTMPSVVSALELIQEEAAMLFAQELMGDLGRPTPKMQVQTHTQANGKADGMRATLPKDAQSSFAGTQAVEKLRMRDYVETQSEAIRIGNLLMDAGFLHHVKHARSFEYSGSQYYFDEDHIQLCQPLAMMEDDEASVYATKARMLQREKLRREQRSGGSSNHEHRQIRINSMSNSSQVMLGQNSTGFHCPCRQLGQRLETERATRRRFHQRFKVFTQENMLTARLLTDDQAVGFAAFDDTGPRANHAA</sequence>
<dbReference type="InterPro" id="IPR000591">
    <property type="entry name" value="DEP_dom"/>
</dbReference>
<dbReference type="GO" id="GO:0004674">
    <property type="term" value="F:protein serine/threonine kinase activity"/>
    <property type="evidence" value="ECO:0007669"/>
    <property type="project" value="TreeGrafter"/>
</dbReference>
<name>A0A8K1CPZ6_PYTOL</name>
<feature type="transmembrane region" description="Helical" evidence="3">
    <location>
        <begin position="163"/>
        <end position="183"/>
    </location>
</feature>
<evidence type="ECO:0000313" key="6">
    <source>
        <dbReference type="EMBL" id="TMW66263.1"/>
    </source>
</evidence>
<dbReference type="Pfam" id="PF00610">
    <property type="entry name" value="DEP"/>
    <property type="match status" value="1"/>
</dbReference>
<dbReference type="InterPro" id="IPR011009">
    <property type="entry name" value="Kinase-like_dom_sf"/>
</dbReference>
<gene>
    <name evidence="6" type="ORF">Poli38472_004028</name>
</gene>
<dbReference type="PROSITE" id="PS50186">
    <property type="entry name" value="DEP"/>
    <property type="match status" value="1"/>
</dbReference>
<dbReference type="InterPro" id="IPR000719">
    <property type="entry name" value="Prot_kinase_dom"/>
</dbReference>
<feature type="transmembrane region" description="Helical" evidence="3">
    <location>
        <begin position="123"/>
        <end position="143"/>
    </location>
</feature>
<dbReference type="CDD" id="cd04371">
    <property type="entry name" value="DEP"/>
    <property type="match status" value="1"/>
</dbReference>
<keyword evidence="7" id="KW-1185">Reference proteome</keyword>
<dbReference type="GO" id="GO:0005524">
    <property type="term" value="F:ATP binding"/>
    <property type="evidence" value="ECO:0007669"/>
    <property type="project" value="UniProtKB-UniRule"/>
</dbReference>
<keyword evidence="3" id="KW-1133">Transmembrane helix</keyword>
<dbReference type="InterPro" id="IPR017441">
    <property type="entry name" value="Protein_kinase_ATP_BS"/>
</dbReference>
<proteinExistence type="predicted"/>
<dbReference type="PANTHER" id="PTHR44329">
    <property type="entry name" value="SERINE/THREONINE-PROTEIN KINASE TNNI3K-RELATED"/>
    <property type="match status" value="1"/>
</dbReference>
<feature type="domain" description="Protein kinase" evidence="4">
    <location>
        <begin position="361"/>
        <end position="686"/>
    </location>
</feature>
<comment type="caution">
    <text evidence="6">The sequence shown here is derived from an EMBL/GenBank/DDBJ whole genome shotgun (WGS) entry which is preliminary data.</text>
</comment>
<dbReference type="PROSITE" id="PS00107">
    <property type="entry name" value="PROTEIN_KINASE_ATP"/>
    <property type="match status" value="1"/>
</dbReference>
<dbReference type="EMBL" id="SPLM01000036">
    <property type="protein sequence ID" value="TMW66263.1"/>
    <property type="molecule type" value="Genomic_DNA"/>
</dbReference>
<organism evidence="6 7">
    <name type="scientific">Pythium oligandrum</name>
    <name type="common">Mycoparasitic fungus</name>
    <dbReference type="NCBI Taxonomy" id="41045"/>
    <lineage>
        <taxon>Eukaryota</taxon>
        <taxon>Sar</taxon>
        <taxon>Stramenopiles</taxon>
        <taxon>Oomycota</taxon>
        <taxon>Peronosporomycetes</taxon>
        <taxon>Pythiales</taxon>
        <taxon>Pythiaceae</taxon>
        <taxon>Pythium</taxon>
    </lineage>
</organism>
<feature type="transmembrane region" description="Helical" evidence="3">
    <location>
        <begin position="256"/>
        <end position="273"/>
    </location>
</feature>
<feature type="binding site" evidence="1">
    <location>
        <position position="390"/>
    </location>
    <ligand>
        <name>ATP</name>
        <dbReference type="ChEBI" id="CHEBI:30616"/>
    </ligand>
</feature>
<dbReference type="Gene3D" id="1.10.10.10">
    <property type="entry name" value="Winged helix-like DNA-binding domain superfamily/Winged helix DNA-binding domain"/>
    <property type="match status" value="1"/>
</dbReference>
<dbReference type="Pfam" id="PF07714">
    <property type="entry name" value="PK_Tyr_Ser-Thr"/>
    <property type="match status" value="1"/>
</dbReference>
<keyword evidence="1" id="KW-0067">ATP-binding</keyword>
<evidence type="ECO:0000256" key="1">
    <source>
        <dbReference type="PROSITE-ProRule" id="PRU10141"/>
    </source>
</evidence>
<dbReference type="AlphaFoldDB" id="A0A8K1CPZ6"/>
<dbReference type="PANTHER" id="PTHR44329:SF289">
    <property type="entry name" value="SERINE_THREONINE-PROTEIN KINASE VIK"/>
    <property type="match status" value="1"/>
</dbReference>
<dbReference type="PROSITE" id="PS50011">
    <property type="entry name" value="PROTEIN_KINASE_DOM"/>
    <property type="match status" value="1"/>
</dbReference>
<feature type="domain" description="DEP" evidence="5">
    <location>
        <begin position="707"/>
        <end position="790"/>
    </location>
</feature>
<dbReference type="InterPro" id="IPR036390">
    <property type="entry name" value="WH_DNA-bd_sf"/>
</dbReference>
<keyword evidence="3" id="KW-0812">Transmembrane</keyword>
<feature type="region of interest" description="Disordered" evidence="2">
    <location>
        <begin position="523"/>
        <end position="558"/>
    </location>
</feature>
<evidence type="ECO:0000313" key="7">
    <source>
        <dbReference type="Proteomes" id="UP000794436"/>
    </source>
</evidence>
<protein>
    <recommendedName>
        <fullName evidence="8">Protein kinase domain-containing protein</fullName>
    </recommendedName>
</protein>
<accession>A0A8K1CPZ6</accession>
<reference evidence="6" key="1">
    <citation type="submission" date="2019-03" db="EMBL/GenBank/DDBJ databases">
        <title>Long read genome sequence of the mycoparasitic Pythium oligandrum ATCC 38472 isolated from sugarbeet rhizosphere.</title>
        <authorList>
            <person name="Gaulin E."/>
        </authorList>
    </citation>
    <scope>NUCLEOTIDE SEQUENCE</scope>
    <source>
        <strain evidence="6">ATCC 38472_TT</strain>
    </source>
</reference>
<dbReference type="Gene3D" id="3.30.200.20">
    <property type="entry name" value="Phosphorylase Kinase, domain 1"/>
    <property type="match status" value="1"/>
</dbReference>
<dbReference type="SUPFAM" id="SSF56112">
    <property type="entry name" value="Protein kinase-like (PK-like)"/>
    <property type="match status" value="1"/>
</dbReference>
<dbReference type="Gene3D" id="1.10.510.10">
    <property type="entry name" value="Transferase(Phosphotransferase) domain 1"/>
    <property type="match status" value="1"/>
</dbReference>
<dbReference type="InterPro" id="IPR036388">
    <property type="entry name" value="WH-like_DNA-bd_sf"/>
</dbReference>
<dbReference type="SMART" id="SM00049">
    <property type="entry name" value="DEP"/>
    <property type="match status" value="1"/>
</dbReference>